<evidence type="ECO:0000256" key="4">
    <source>
        <dbReference type="ARBA" id="ARBA00022692"/>
    </source>
</evidence>
<organism evidence="12 13">
    <name type="scientific">Aphanomyces stellatus</name>
    <dbReference type="NCBI Taxonomy" id="120398"/>
    <lineage>
        <taxon>Eukaryota</taxon>
        <taxon>Sar</taxon>
        <taxon>Stramenopiles</taxon>
        <taxon>Oomycota</taxon>
        <taxon>Saprolegniomycetes</taxon>
        <taxon>Saprolegniales</taxon>
        <taxon>Verrucalvaceae</taxon>
        <taxon>Aphanomyces</taxon>
    </lineage>
</organism>
<dbReference type="AlphaFoldDB" id="A0A485LCR4"/>
<dbReference type="GO" id="GO:0006886">
    <property type="term" value="P:intracellular protein transport"/>
    <property type="evidence" value="ECO:0007669"/>
    <property type="project" value="TreeGrafter"/>
</dbReference>
<dbReference type="GO" id="GO:0000149">
    <property type="term" value="F:SNARE binding"/>
    <property type="evidence" value="ECO:0007669"/>
    <property type="project" value="TreeGrafter"/>
</dbReference>
<keyword evidence="4 9" id="KW-0812">Transmembrane</keyword>
<proteinExistence type="inferred from homology"/>
<dbReference type="GO" id="GO:0005484">
    <property type="term" value="F:SNAP receptor activity"/>
    <property type="evidence" value="ECO:0007669"/>
    <property type="project" value="TreeGrafter"/>
</dbReference>
<dbReference type="GO" id="GO:0000139">
    <property type="term" value="C:Golgi membrane"/>
    <property type="evidence" value="ECO:0007669"/>
    <property type="project" value="TreeGrafter"/>
</dbReference>
<dbReference type="Gene3D" id="1.20.58.70">
    <property type="match status" value="1"/>
</dbReference>
<name>A0A485LCR4_9STRA</name>
<evidence type="ECO:0000313" key="11">
    <source>
        <dbReference type="EMBL" id="KAF0689859.1"/>
    </source>
</evidence>
<dbReference type="GO" id="GO:0031201">
    <property type="term" value="C:SNARE complex"/>
    <property type="evidence" value="ECO:0007669"/>
    <property type="project" value="TreeGrafter"/>
</dbReference>
<dbReference type="PANTHER" id="PTHR19957:SF3">
    <property type="entry name" value="SYNTAXIN-5"/>
    <property type="match status" value="1"/>
</dbReference>
<keyword evidence="7 9" id="KW-0472">Membrane</keyword>
<dbReference type="EMBL" id="VJMH01006408">
    <property type="protein sequence ID" value="KAF0689859.1"/>
    <property type="molecule type" value="Genomic_DNA"/>
</dbReference>
<evidence type="ECO:0000256" key="5">
    <source>
        <dbReference type="ARBA" id="ARBA00022989"/>
    </source>
</evidence>
<dbReference type="Pfam" id="PF05739">
    <property type="entry name" value="SNARE"/>
    <property type="match status" value="1"/>
</dbReference>
<evidence type="ECO:0000313" key="13">
    <source>
        <dbReference type="Proteomes" id="UP000332933"/>
    </source>
</evidence>
<dbReference type="EMBL" id="CAADRA010006429">
    <property type="protein sequence ID" value="VFT95463.1"/>
    <property type="molecule type" value="Genomic_DNA"/>
</dbReference>
<evidence type="ECO:0000256" key="3">
    <source>
        <dbReference type="ARBA" id="ARBA00022448"/>
    </source>
</evidence>
<dbReference type="GO" id="GO:0006888">
    <property type="term" value="P:endoplasmic reticulum to Golgi vesicle-mediated transport"/>
    <property type="evidence" value="ECO:0007669"/>
    <property type="project" value="TreeGrafter"/>
</dbReference>
<dbReference type="OrthoDB" id="421009at2759"/>
<dbReference type="CDD" id="cd15844">
    <property type="entry name" value="SNARE_syntaxin5"/>
    <property type="match status" value="1"/>
</dbReference>
<dbReference type="PANTHER" id="PTHR19957">
    <property type="entry name" value="SYNTAXIN"/>
    <property type="match status" value="1"/>
</dbReference>
<feature type="transmembrane region" description="Helical" evidence="9">
    <location>
        <begin position="279"/>
        <end position="298"/>
    </location>
</feature>
<evidence type="ECO:0000256" key="8">
    <source>
        <dbReference type="SAM" id="MobiDB-lite"/>
    </source>
</evidence>
<keyword evidence="5 9" id="KW-1133">Transmembrane helix</keyword>
<evidence type="ECO:0000313" key="12">
    <source>
        <dbReference type="EMBL" id="VFT95463.1"/>
    </source>
</evidence>
<reference evidence="12 13" key="1">
    <citation type="submission" date="2019-03" db="EMBL/GenBank/DDBJ databases">
        <authorList>
            <person name="Gaulin E."/>
            <person name="Dumas B."/>
        </authorList>
    </citation>
    <scope>NUCLEOTIDE SEQUENCE [LARGE SCALE GENOMIC DNA]</scope>
    <source>
        <strain evidence="12">CBS 568.67</strain>
    </source>
</reference>
<evidence type="ECO:0000256" key="6">
    <source>
        <dbReference type="ARBA" id="ARBA00023054"/>
    </source>
</evidence>
<reference evidence="11" key="2">
    <citation type="submission" date="2019-06" db="EMBL/GenBank/DDBJ databases">
        <title>Genomics analysis of Aphanomyces spp. identifies a new class of oomycete effector associated with host adaptation.</title>
        <authorList>
            <person name="Gaulin E."/>
        </authorList>
    </citation>
    <scope>NUCLEOTIDE SEQUENCE</scope>
    <source>
        <strain evidence="11">CBS 578.67</strain>
    </source>
</reference>
<dbReference type="GO" id="GO:0006906">
    <property type="term" value="P:vesicle fusion"/>
    <property type="evidence" value="ECO:0007669"/>
    <property type="project" value="TreeGrafter"/>
</dbReference>
<evidence type="ECO:0000259" key="10">
    <source>
        <dbReference type="PROSITE" id="PS50192"/>
    </source>
</evidence>
<gene>
    <name evidence="12" type="primary">Aste57867_18729</name>
    <name evidence="11" type="ORF">As57867_018665</name>
    <name evidence="12" type="ORF">ASTE57867_18729</name>
</gene>
<feature type="region of interest" description="Disordered" evidence="8">
    <location>
        <begin position="12"/>
        <end position="31"/>
    </location>
</feature>
<comment type="similarity">
    <text evidence="2">Belongs to the syntaxin family.</text>
</comment>
<dbReference type="GO" id="GO:0048278">
    <property type="term" value="P:vesicle docking"/>
    <property type="evidence" value="ECO:0007669"/>
    <property type="project" value="TreeGrafter"/>
</dbReference>
<accession>A0A485LCR4</accession>
<dbReference type="SMART" id="SM00397">
    <property type="entry name" value="t_SNARE"/>
    <property type="match status" value="1"/>
</dbReference>
<dbReference type="InterPro" id="IPR010989">
    <property type="entry name" value="SNARE"/>
</dbReference>
<comment type="subcellular location">
    <subcellularLocation>
        <location evidence="1">Membrane</location>
        <topology evidence="1">Single-pass type IV membrane protein</topology>
    </subcellularLocation>
</comment>
<dbReference type="Proteomes" id="UP000332933">
    <property type="component" value="Unassembled WGS sequence"/>
</dbReference>
<sequence length="299" mass="33005">MTDRTSEFLKLCQSSQGPTADPSKARRQKPLTAMQQQVHFNAAASDVSKEVNKVSQRLQQLTLLVRQTNMFNDPTSQINELTQLVKQDITLIHTKLDDLECFQRSQRAGYSSNQAAKHSDAIVTQMKSTLMTTTKGFKDILQVRQENLQHQHDRTSQYGRGTPSLLGAPLAFNAPLPRPQGVDGEGGGSEHVPLISAAQSQQLAIPELGYADSRAEAVSNIQSHIVELGELFQRLSVMISAQGESVRIIDENVDDAVTNVDQGTRQLEIFRDSLSNSALMMKVGAVLLIFIVLFLFFLA</sequence>
<protein>
    <submittedName>
        <fullName evidence="12">Aste57867_18729 protein</fullName>
    </submittedName>
</protein>
<evidence type="ECO:0000256" key="2">
    <source>
        <dbReference type="ARBA" id="ARBA00009063"/>
    </source>
</evidence>
<keyword evidence="3" id="KW-0813">Transport</keyword>
<dbReference type="InterPro" id="IPR000727">
    <property type="entry name" value="T_SNARE_dom"/>
</dbReference>
<keyword evidence="6" id="KW-0175">Coiled coil</keyword>
<dbReference type="InterPro" id="IPR045242">
    <property type="entry name" value="Syntaxin"/>
</dbReference>
<dbReference type="PROSITE" id="PS50192">
    <property type="entry name" value="T_SNARE"/>
    <property type="match status" value="1"/>
</dbReference>
<keyword evidence="13" id="KW-1185">Reference proteome</keyword>
<evidence type="ECO:0000256" key="9">
    <source>
        <dbReference type="SAM" id="Phobius"/>
    </source>
</evidence>
<feature type="domain" description="T-SNARE coiled-coil homology" evidence="10">
    <location>
        <begin position="208"/>
        <end position="270"/>
    </location>
</feature>
<evidence type="ECO:0000256" key="1">
    <source>
        <dbReference type="ARBA" id="ARBA00004211"/>
    </source>
</evidence>
<dbReference type="SUPFAM" id="SSF47661">
    <property type="entry name" value="t-snare proteins"/>
    <property type="match status" value="1"/>
</dbReference>
<evidence type="ECO:0000256" key="7">
    <source>
        <dbReference type="ARBA" id="ARBA00023136"/>
    </source>
</evidence>